<feature type="non-terminal residue" evidence="1">
    <location>
        <position position="79"/>
    </location>
</feature>
<dbReference type="AlphaFoldDB" id="A0A6A4GYK3"/>
<reference evidence="1" key="1">
    <citation type="journal article" date="2019" name="Environ. Microbiol.">
        <title>Fungal ecological strategies reflected in gene transcription - a case study of two litter decomposers.</title>
        <authorList>
            <person name="Barbi F."/>
            <person name="Kohler A."/>
            <person name="Barry K."/>
            <person name="Baskaran P."/>
            <person name="Daum C."/>
            <person name="Fauchery L."/>
            <person name="Ihrmark K."/>
            <person name="Kuo A."/>
            <person name="LaButti K."/>
            <person name="Lipzen A."/>
            <person name="Morin E."/>
            <person name="Grigoriev I.V."/>
            <person name="Henrissat B."/>
            <person name="Lindahl B."/>
            <person name="Martin F."/>
        </authorList>
    </citation>
    <scope>NUCLEOTIDE SEQUENCE</scope>
    <source>
        <strain evidence="1">JB14</strain>
    </source>
</reference>
<dbReference type="Proteomes" id="UP000799118">
    <property type="component" value="Unassembled WGS sequence"/>
</dbReference>
<name>A0A6A4GYK3_9AGAR</name>
<organism evidence="1 2">
    <name type="scientific">Gymnopus androsaceus JB14</name>
    <dbReference type="NCBI Taxonomy" id="1447944"/>
    <lineage>
        <taxon>Eukaryota</taxon>
        <taxon>Fungi</taxon>
        <taxon>Dikarya</taxon>
        <taxon>Basidiomycota</taxon>
        <taxon>Agaricomycotina</taxon>
        <taxon>Agaricomycetes</taxon>
        <taxon>Agaricomycetidae</taxon>
        <taxon>Agaricales</taxon>
        <taxon>Marasmiineae</taxon>
        <taxon>Omphalotaceae</taxon>
        <taxon>Gymnopus</taxon>
    </lineage>
</organism>
<evidence type="ECO:0000313" key="2">
    <source>
        <dbReference type="Proteomes" id="UP000799118"/>
    </source>
</evidence>
<proteinExistence type="predicted"/>
<feature type="non-terminal residue" evidence="1">
    <location>
        <position position="1"/>
    </location>
</feature>
<evidence type="ECO:0000313" key="1">
    <source>
        <dbReference type="EMBL" id="KAE9390546.1"/>
    </source>
</evidence>
<dbReference type="OrthoDB" id="412006at2759"/>
<accession>A0A6A4GYK3</accession>
<protein>
    <submittedName>
        <fullName evidence="1">Uncharacterized protein</fullName>
    </submittedName>
</protein>
<dbReference type="EMBL" id="ML769654">
    <property type="protein sequence ID" value="KAE9390546.1"/>
    <property type="molecule type" value="Genomic_DNA"/>
</dbReference>
<sequence length="79" mass="9094">RMKPYKATQSDLLPNVLFKECAALIAPRFGPFLRATFTLLYYPEDWSINETFAARKPGKPNYCIPGVWRPLVLTSCWGR</sequence>
<keyword evidence="2" id="KW-1185">Reference proteome</keyword>
<gene>
    <name evidence="1" type="ORF">BT96DRAFT_759334</name>
</gene>